<dbReference type="AlphaFoldDB" id="A0A940M5T2"/>
<evidence type="ECO:0000313" key="2">
    <source>
        <dbReference type="Proteomes" id="UP000670475"/>
    </source>
</evidence>
<proteinExistence type="predicted"/>
<name>A0A940M5T2_9ACTN</name>
<reference evidence="1" key="1">
    <citation type="submission" date="2021-03" db="EMBL/GenBank/DDBJ databases">
        <title>Whole genome sequence of Streptomyces bomunensis MMS17-BM035.</title>
        <authorList>
            <person name="Lee J.H."/>
        </authorList>
    </citation>
    <scope>NUCLEOTIDE SEQUENCE</scope>
    <source>
        <strain evidence="1">MMS17-BM035</strain>
    </source>
</reference>
<keyword evidence="2" id="KW-1185">Reference proteome</keyword>
<dbReference type="Proteomes" id="UP000670475">
    <property type="component" value="Unassembled WGS sequence"/>
</dbReference>
<sequence length="144" mass="15470">MERAVDLDEAAAAVFQRQPDWQNAGLVVAPVTWRDGAAPWPQQLETDRSRVSDPDSIGVHVSGTCDAELLVVLYRGGWADVEYIVSIEDAGVLLVRAVSSAKAFGELLDTCMSRVFGPRGPVPVVGERGRNEFTSGPSSFGLLL</sequence>
<accession>A0A940M5T2</accession>
<organism evidence="1 2">
    <name type="scientific">Streptomyces montanisoli</name>
    <dbReference type="NCBI Taxonomy" id="2798581"/>
    <lineage>
        <taxon>Bacteria</taxon>
        <taxon>Bacillati</taxon>
        <taxon>Actinomycetota</taxon>
        <taxon>Actinomycetes</taxon>
        <taxon>Kitasatosporales</taxon>
        <taxon>Streptomycetaceae</taxon>
        <taxon>Streptomyces</taxon>
    </lineage>
</organism>
<evidence type="ECO:0000313" key="1">
    <source>
        <dbReference type="EMBL" id="MBP0456675.1"/>
    </source>
</evidence>
<dbReference type="EMBL" id="JAGIQL010000008">
    <property type="protein sequence ID" value="MBP0456675.1"/>
    <property type="molecule type" value="Genomic_DNA"/>
</dbReference>
<protein>
    <submittedName>
        <fullName evidence="1">Uncharacterized protein</fullName>
    </submittedName>
</protein>
<comment type="caution">
    <text evidence="1">The sequence shown here is derived from an EMBL/GenBank/DDBJ whole genome shotgun (WGS) entry which is preliminary data.</text>
</comment>
<gene>
    <name evidence="1" type="ORF">JFN87_04040</name>
</gene>
<dbReference type="RefSeq" id="WP_209338453.1">
    <property type="nucleotide sequence ID" value="NZ_JAGIQL010000008.1"/>
</dbReference>